<gene>
    <name evidence="1" type="ORF">PTT_11883</name>
</gene>
<dbReference type="KEGG" id="pte:PTT_11883"/>
<protein>
    <submittedName>
        <fullName evidence="1">Uncharacterized protein</fullName>
    </submittedName>
</protein>
<keyword evidence="2" id="KW-1185">Reference proteome</keyword>
<accession>E3RSJ4</accession>
<organism evidence="2">
    <name type="scientific">Pyrenophora teres f. teres (strain 0-1)</name>
    <name type="common">Barley net blotch fungus</name>
    <name type="synonym">Drechslera teres f. teres</name>
    <dbReference type="NCBI Taxonomy" id="861557"/>
    <lineage>
        <taxon>Eukaryota</taxon>
        <taxon>Fungi</taxon>
        <taxon>Dikarya</taxon>
        <taxon>Ascomycota</taxon>
        <taxon>Pezizomycotina</taxon>
        <taxon>Dothideomycetes</taxon>
        <taxon>Pleosporomycetidae</taxon>
        <taxon>Pleosporales</taxon>
        <taxon>Pleosporineae</taxon>
        <taxon>Pleosporaceae</taxon>
        <taxon>Pyrenophora</taxon>
    </lineage>
</organism>
<dbReference type="AlphaFoldDB" id="E3RSJ4"/>
<sequence>MPGASGKQPIAHLGLYESPMTAKLLCAAYDRLIRISQRGHARGSSTTGEFQTI</sequence>
<proteinExistence type="predicted"/>
<reference evidence="1 2" key="1">
    <citation type="journal article" date="2010" name="Genome Biol.">
        <title>A first genome assembly of the barley fungal pathogen Pyrenophora teres f. teres.</title>
        <authorList>
            <person name="Ellwood S.R."/>
            <person name="Liu Z."/>
            <person name="Syme R.A."/>
            <person name="Lai Z."/>
            <person name="Hane J.K."/>
            <person name="Keiper F."/>
            <person name="Moffat C.S."/>
            <person name="Oliver R.P."/>
            <person name="Friesen T.L."/>
        </authorList>
    </citation>
    <scope>NUCLEOTIDE SEQUENCE [LARGE SCALE GENOMIC DNA]</scope>
    <source>
        <strain evidence="1 2">0-1</strain>
    </source>
</reference>
<dbReference type="Proteomes" id="UP000001067">
    <property type="component" value="Unassembled WGS sequence"/>
</dbReference>
<dbReference type="HOGENOM" id="CLU_3069797_0_0_1"/>
<dbReference type="EMBL" id="GL534835">
    <property type="protein sequence ID" value="EFQ91314.1"/>
    <property type="molecule type" value="Genomic_DNA"/>
</dbReference>
<evidence type="ECO:0000313" key="1">
    <source>
        <dbReference type="EMBL" id="EFQ91314.1"/>
    </source>
</evidence>
<evidence type="ECO:0000313" key="2">
    <source>
        <dbReference type="Proteomes" id="UP000001067"/>
    </source>
</evidence>
<name>E3RSJ4_PYRTT</name>